<feature type="domain" description="Aminotransferase class I/classII large" evidence="14">
    <location>
        <begin position="289"/>
        <end position="454"/>
    </location>
</feature>
<evidence type="ECO:0000256" key="13">
    <source>
        <dbReference type="SAM" id="MobiDB-lite"/>
    </source>
</evidence>
<dbReference type="Pfam" id="PF00155">
    <property type="entry name" value="Aminotran_1_2"/>
    <property type="match status" value="1"/>
</dbReference>
<reference evidence="15 16" key="1">
    <citation type="journal article" date="2019" name="Sci. Rep.">
        <title>A high-quality genome of Eragrostis curvula grass provides insights into Poaceae evolution and supports new strategies to enhance forage quality.</title>
        <authorList>
            <person name="Carballo J."/>
            <person name="Santos B.A.C.M."/>
            <person name="Zappacosta D."/>
            <person name="Garbus I."/>
            <person name="Selva J.P."/>
            <person name="Gallo C.A."/>
            <person name="Diaz A."/>
            <person name="Albertini E."/>
            <person name="Caccamo M."/>
            <person name="Echenique V."/>
        </authorList>
    </citation>
    <scope>NUCLEOTIDE SEQUENCE [LARGE SCALE GENOMIC DNA]</scope>
    <source>
        <strain evidence="16">cv. Victoria</strain>
        <tissue evidence="15">Leaf</tissue>
    </source>
</reference>
<dbReference type="PROSITE" id="PS00599">
    <property type="entry name" value="AA_TRANSFER_CLASS_2"/>
    <property type="match status" value="1"/>
</dbReference>
<evidence type="ECO:0000256" key="6">
    <source>
        <dbReference type="ARBA" id="ARBA00013220"/>
    </source>
</evidence>
<comment type="pathway">
    <text evidence="4">Sphingolipid metabolism.</text>
</comment>
<dbReference type="InterPro" id="IPR050087">
    <property type="entry name" value="AON_synthase_class-II"/>
</dbReference>
<organism evidence="15 16">
    <name type="scientific">Eragrostis curvula</name>
    <name type="common">weeping love grass</name>
    <dbReference type="NCBI Taxonomy" id="38414"/>
    <lineage>
        <taxon>Eukaryota</taxon>
        <taxon>Viridiplantae</taxon>
        <taxon>Streptophyta</taxon>
        <taxon>Embryophyta</taxon>
        <taxon>Tracheophyta</taxon>
        <taxon>Spermatophyta</taxon>
        <taxon>Magnoliopsida</taxon>
        <taxon>Liliopsida</taxon>
        <taxon>Poales</taxon>
        <taxon>Poaceae</taxon>
        <taxon>PACMAD clade</taxon>
        <taxon>Chloridoideae</taxon>
        <taxon>Eragrostideae</taxon>
        <taxon>Eragrostidinae</taxon>
        <taxon>Eragrostis</taxon>
    </lineage>
</organism>
<comment type="caution">
    <text evidence="15">The sequence shown here is derived from an EMBL/GenBank/DDBJ whole genome shotgun (WGS) entry which is preliminary data.</text>
</comment>
<dbReference type="InterPro" id="IPR015424">
    <property type="entry name" value="PyrdxlP-dep_Trfase"/>
</dbReference>
<evidence type="ECO:0000256" key="9">
    <source>
        <dbReference type="ARBA" id="ARBA00022898"/>
    </source>
</evidence>
<keyword evidence="7" id="KW-0808">Transferase</keyword>
<dbReference type="UniPathway" id="UPA00222"/>
<dbReference type="OrthoDB" id="10263824at2759"/>
<evidence type="ECO:0000256" key="11">
    <source>
        <dbReference type="ARBA" id="ARBA00048528"/>
    </source>
</evidence>
<evidence type="ECO:0000313" key="16">
    <source>
        <dbReference type="Proteomes" id="UP000324897"/>
    </source>
</evidence>
<dbReference type="InterPro" id="IPR015422">
    <property type="entry name" value="PyrdxlP-dep_Trfase_small"/>
</dbReference>
<evidence type="ECO:0000256" key="4">
    <source>
        <dbReference type="ARBA" id="ARBA00004991"/>
    </source>
</evidence>
<evidence type="ECO:0000256" key="2">
    <source>
        <dbReference type="ARBA" id="ARBA00004389"/>
    </source>
</evidence>
<keyword evidence="16" id="KW-1185">Reference proteome</keyword>
<dbReference type="PANTHER" id="PTHR13693">
    <property type="entry name" value="CLASS II AMINOTRANSFERASE/8-AMINO-7-OXONONANOATE SYNTHASE"/>
    <property type="match status" value="1"/>
</dbReference>
<dbReference type="InterPro" id="IPR015421">
    <property type="entry name" value="PyrdxlP-dep_Trfase_major"/>
</dbReference>
<feature type="compositionally biased region" description="Basic residues" evidence="13">
    <location>
        <begin position="1"/>
        <end position="10"/>
    </location>
</feature>
<comment type="catalytic activity">
    <reaction evidence="11">
        <text>L-serine + hexadecanoyl-CoA + H(+) = 3-oxosphinganine + CO2 + CoA</text>
        <dbReference type="Rhea" id="RHEA:14761"/>
        <dbReference type="ChEBI" id="CHEBI:15378"/>
        <dbReference type="ChEBI" id="CHEBI:16526"/>
        <dbReference type="ChEBI" id="CHEBI:33384"/>
        <dbReference type="ChEBI" id="CHEBI:57287"/>
        <dbReference type="ChEBI" id="CHEBI:57379"/>
        <dbReference type="ChEBI" id="CHEBI:58299"/>
        <dbReference type="EC" id="2.3.1.50"/>
    </reaction>
</comment>
<keyword evidence="10" id="KW-0443">Lipid metabolism</keyword>
<name>A0A5J9VYF4_9POAL</name>
<evidence type="ECO:0000259" key="14">
    <source>
        <dbReference type="Pfam" id="PF00155"/>
    </source>
</evidence>
<dbReference type="InterPro" id="IPR004839">
    <property type="entry name" value="Aminotransferase_I/II_large"/>
</dbReference>
<feature type="region of interest" description="Disordered" evidence="13">
    <location>
        <begin position="1"/>
        <end position="34"/>
    </location>
</feature>
<dbReference type="GO" id="GO:0030170">
    <property type="term" value="F:pyridoxal phosphate binding"/>
    <property type="evidence" value="ECO:0007669"/>
    <property type="project" value="InterPro"/>
</dbReference>
<evidence type="ECO:0000313" key="15">
    <source>
        <dbReference type="EMBL" id="TVU41482.1"/>
    </source>
</evidence>
<dbReference type="PANTHER" id="PTHR13693:SF89">
    <property type="entry name" value="OS01G0736400 PROTEIN"/>
    <property type="match status" value="1"/>
</dbReference>
<evidence type="ECO:0000256" key="10">
    <source>
        <dbReference type="ARBA" id="ARBA00022919"/>
    </source>
</evidence>
<dbReference type="InterPro" id="IPR001917">
    <property type="entry name" value="Aminotrans_II_pyridoxalP_BS"/>
</dbReference>
<comment type="pathway">
    <text evidence="3">Lipid metabolism; sphingolipid metabolism.</text>
</comment>
<dbReference type="EC" id="2.3.1.50" evidence="6"/>
<dbReference type="AlphaFoldDB" id="A0A5J9VYF4"/>
<dbReference type="GO" id="GO:0006665">
    <property type="term" value="P:sphingolipid metabolic process"/>
    <property type="evidence" value="ECO:0007669"/>
    <property type="project" value="UniProtKB-UniPathway"/>
</dbReference>
<keyword evidence="8" id="KW-0256">Endoplasmic reticulum</keyword>
<dbReference type="SUPFAM" id="SSF53383">
    <property type="entry name" value="PLP-dependent transferases"/>
    <property type="match status" value="1"/>
</dbReference>
<dbReference type="GO" id="GO:0009102">
    <property type="term" value="P:biotin biosynthetic process"/>
    <property type="evidence" value="ECO:0007669"/>
    <property type="project" value="TreeGrafter"/>
</dbReference>
<comment type="similarity">
    <text evidence="5 12">Belongs to the class-II pyridoxal-phosphate-dependent aminotransferase family.</text>
</comment>
<proteinExistence type="inferred from homology"/>
<dbReference type="Gene3D" id="3.90.1150.10">
    <property type="entry name" value="Aspartate Aminotransferase, domain 1"/>
    <property type="match status" value="1"/>
</dbReference>
<gene>
    <name evidence="15" type="ORF">EJB05_15004</name>
</gene>
<dbReference type="GO" id="GO:0005789">
    <property type="term" value="C:endoplasmic reticulum membrane"/>
    <property type="evidence" value="ECO:0007669"/>
    <property type="project" value="UniProtKB-SubCell"/>
</dbReference>
<dbReference type="Gramene" id="TVU41482">
    <property type="protein sequence ID" value="TVU41482"/>
    <property type="gene ID" value="EJB05_15004"/>
</dbReference>
<evidence type="ECO:0000256" key="3">
    <source>
        <dbReference type="ARBA" id="ARBA00004760"/>
    </source>
</evidence>
<sequence>MDRGRARHASSTKDRKLREQQAKRHAVAENGNKRRHLKRGKLLFARAPTKQIKQDGGMCETLVTSTSLLPPIHPELVSLDLSSFRFDGNAAAWNALATLADRRLLFSTPLFDLDPLPAASTTTFQGPGPWDRATVEARLDRASLQQWLAAEDGGEEEEKDDDEEVMNRKLLLFSGNDYLCLSSHPAVREAAAKAAQEYGMVPRGSARGDLWAHYLATTNWSSNHSHSSRKKSISSLLAAGRKPSEDERIAIFSDELNRGEIRLAERQKEAVVFVYKHCDMSHLESLLLFSMDGDFAPFPDLVKLRHKYGFLLVVDDAHATLVCGENGGGAPEMFGCENDIDISVGTLSKGVGCLGGFVACSTRWRRLILSRGRSFIFSTTLPLPRDMAISISKQERWRRSVIWGHVRYFASLTKLNVTSPIISIVLPPSLFVQRIRLWHSDQVALALAQRSGVVWIITAHGMTSQFRRSRAMGPLGSDDCIAAAST</sequence>
<evidence type="ECO:0000256" key="5">
    <source>
        <dbReference type="ARBA" id="ARBA00008392"/>
    </source>
</evidence>
<keyword evidence="9 12" id="KW-0663">Pyridoxal phosphate</keyword>
<dbReference type="EMBL" id="RWGY01000007">
    <property type="protein sequence ID" value="TVU41482.1"/>
    <property type="molecule type" value="Genomic_DNA"/>
</dbReference>
<feature type="non-terminal residue" evidence="15">
    <location>
        <position position="1"/>
    </location>
</feature>
<evidence type="ECO:0000256" key="1">
    <source>
        <dbReference type="ARBA" id="ARBA00001933"/>
    </source>
</evidence>
<comment type="subcellular location">
    <subcellularLocation>
        <location evidence="2">Endoplasmic reticulum membrane</location>
        <topology evidence="2">Single-pass membrane protein</topology>
    </subcellularLocation>
</comment>
<comment type="cofactor">
    <cofactor evidence="1 12">
        <name>pyridoxal 5'-phosphate</name>
        <dbReference type="ChEBI" id="CHEBI:597326"/>
    </cofactor>
</comment>
<keyword evidence="10" id="KW-0746">Sphingolipid metabolism</keyword>
<evidence type="ECO:0000256" key="7">
    <source>
        <dbReference type="ARBA" id="ARBA00022679"/>
    </source>
</evidence>
<accession>A0A5J9VYF4</accession>
<dbReference type="GO" id="GO:0004758">
    <property type="term" value="F:serine C-palmitoyltransferase activity"/>
    <property type="evidence" value="ECO:0007669"/>
    <property type="project" value="UniProtKB-EC"/>
</dbReference>
<protein>
    <recommendedName>
        <fullName evidence="6">serine C-palmitoyltransferase</fullName>
        <ecNumber evidence="6">2.3.1.50</ecNumber>
    </recommendedName>
</protein>
<dbReference type="Proteomes" id="UP000324897">
    <property type="component" value="Chromosome 4"/>
</dbReference>
<evidence type="ECO:0000256" key="8">
    <source>
        <dbReference type="ARBA" id="ARBA00022824"/>
    </source>
</evidence>
<feature type="compositionally biased region" description="Basic and acidic residues" evidence="13">
    <location>
        <begin position="11"/>
        <end position="22"/>
    </location>
</feature>
<evidence type="ECO:0000256" key="12">
    <source>
        <dbReference type="RuleBase" id="RU003693"/>
    </source>
</evidence>
<dbReference type="Gene3D" id="3.40.640.10">
    <property type="entry name" value="Type I PLP-dependent aspartate aminotransferase-like (Major domain)"/>
    <property type="match status" value="1"/>
</dbReference>